<dbReference type="EMBL" id="MN739308">
    <property type="protein sequence ID" value="QHS97907.1"/>
    <property type="molecule type" value="Genomic_DNA"/>
</dbReference>
<dbReference type="SMART" id="SM00744">
    <property type="entry name" value="RINGv"/>
    <property type="match status" value="1"/>
</dbReference>
<dbReference type="InterPro" id="IPR013083">
    <property type="entry name" value="Znf_RING/FYVE/PHD"/>
</dbReference>
<keyword evidence="1" id="KW-0479">Metal-binding</keyword>
<organism evidence="5">
    <name type="scientific">viral metagenome</name>
    <dbReference type="NCBI Taxonomy" id="1070528"/>
    <lineage>
        <taxon>unclassified sequences</taxon>
        <taxon>metagenomes</taxon>
        <taxon>organismal metagenomes</taxon>
    </lineage>
</organism>
<reference evidence="5" key="1">
    <citation type="journal article" date="2020" name="Nature">
        <title>Giant virus diversity and host interactions through global metagenomics.</title>
        <authorList>
            <person name="Schulz F."/>
            <person name="Roux S."/>
            <person name="Paez-Espino D."/>
            <person name="Jungbluth S."/>
            <person name="Walsh D.A."/>
            <person name="Denef V.J."/>
            <person name="McMahon K.D."/>
            <person name="Konstantinidis K.T."/>
            <person name="Eloe-Fadrosh E.A."/>
            <person name="Kyrpides N.C."/>
            <person name="Woyke T."/>
        </authorList>
    </citation>
    <scope>NUCLEOTIDE SEQUENCE</scope>
    <source>
        <strain evidence="5">GVMAG-M-3300020182-33</strain>
    </source>
</reference>
<dbReference type="PROSITE" id="PS50089">
    <property type="entry name" value="ZF_RING_2"/>
    <property type="match status" value="1"/>
</dbReference>
<dbReference type="SMART" id="SM00184">
    <property type="entry name" value="RING"/>
    <property type="match status" value="1"/>
</dbReference>
<dbReference type="PANTHER" id="PTHR12109">
    <property type="entry name" value="RING FINGER PROTEIN 141-RELATED"/>
    <property type="match status" value="1"/>
</dbReference>
<evidence type="ECO:0000256" key="3">
    <source>
        <dbReference type="ARBA" id="ARBA00022833"/>
    </source>
</evidence>
<feature type="domain" description="RING-type" evidence="4">
    <location>
        <begin position="22"/>
        <end position="66"/>
    </location>
</feature>
<sequence>MEGSSVHSCFPSATQATNDDVCGICLSIIPNNSSVVELDCKHAFHASCAVDWFRTRQSNGRCPICRNLPTGAVNAADRSEEDQEDQETAVVAIAELFSSSVRTSSLHHSVAPWLYTNLDPRDRVLTAMKNRYMRRRRLHRKALYNLSRGATSQSEVDTNRQFLLDAGYNILLYVAYNNFTRL</sequence>
<evidence type="ECO:0000256" key="2">
    <source>
        <dbReference type="ARBA" id="ARBA00022771"/>
    </source>
</evidence>
<protein>
    <recommendedName>
        <fullName evidence="4">RING-type domain-containing protein</fullName>
    </recommendedName>
</protein>
<evidence type="ECO:0000256" key="1">
    <source>
        <dbReference type="ARBA" id="ARBA00022723"/>
    </source>
</evidence>
<keyword evidence="3" id="KW-0862">Zinc</keyword>
<dbReference type="SUPFAM" id="SSF57850">
    <property type="entry name" value="RING/U-box"/>
    <property type="match status" value="1"/>
</dbReference>
<dbReference type="InterPro" id="IPR011016">
    <property type="entry name" value="Znf_RING-CH"/>
</dbReference>
<keyword evidence="2" id="KW-0863">Zinc-finger</keyword>
<accession>A0A6C0BZY7</accession>
<proteinExistence type="predicted"/>
<dbReference type="GO" id="GO:0008270">
    <property type="term" value="F:zinc ion binding"/>
    <property type="evidence" value="ECO:0007669"/>
    <property type="project" value="UniProtKB-KW"/>
</dbReference>
<dbReference type="InterPro" id="IPR001841">
    <property type="entry name" value="Znf_RING"/>
</dbReference>
<evidence type="ECO:0000259" key="4">
    <source>
        <dbReference type="PROSITE" id="PS50089"/>
    </source>
</evidence>
<dbReference type="InterPro" id="IPR047126">
    <property type="entry name" value="RNF141-like"/>
</dbReference>
<name>A0A6C0BZY7_9ZZZZ</name>
<dbReference type="AlphaFoldDB" id="A0A6C0BZY7"/>
<dbReference type="Gene3D" id="3.30.40.10">
    <property type="entry name" value="Zinc/RING finger domain, C3HC4 (zinc finger)"/>
    <property type="match status" value="1"/>
</dbReference>
<evidence type="ECO:0000313" key="5">
    <source>
        <dbReference type="EMBL" id="QHS97907.1"/>
    </source>
</evidence>
<dbReference type="SMART" id="SM01197">
    <property type="entry name" value="FANCL_C"/>
    <property type="match status" value="1"/>
</dbReference>
<dbReference type="Pfam" id="PF13639">
    <property type="entry name" value="zf-RING_2"/>
    <property type="match status" value="1"/>
</dbReference>